<dbReference type="SUPFAM" id="SSF69065">
    <property type="entry name" value="RNase III domain-like"/>
    <property type="match status" value="1"/>
</dbReference>
<dbReference type="EMBL" id="PJQM01007926">
    <property type="protein sequence ID" value="RCH77585.1"/>
    <property type="molecule type" value="Genomic_DNA"/>
</dbReference>
<evidence type="ECO:0000256" key="6">
    <source>
        <dbReference type="ARBA" id="ARBA00022884"/>
    </source>
</evidence>
<dbReference type="PANTHER" id="PTHR14950">
    <property type="entry name" value="DICER-RELATED"/>
    <property type="match status" value="1"/>
</dbReference>
<dbReference type="GO" id="GO:0030422">
    <property type="term" value="P:siRNA processing"/>
    <property type="evidence" value="ECO:0007669"/>
    <property type="project" value="TreeGrafter"/>
</dbReference>
<reference evidence="8 9" key="1">
    <citation type="journal article" date="2018" name="G3 (Bethesda)">
        <title>Phylogenetic and Phylogenomic Definition of Rhizopus Species.</title>
        <authorList>
            <person name="Gryganskyi A.P."/>
            <person name="Golan J."/>
            <person name="Dolatabadi S."/>
            <person name="Mondo S."/>
            <person name="Robb S."/>
            <person name="Idnurm A."/>
            <person name="Muszewska A."/>
            <person name="Steczkiewicz K."/>
            <person name="Masonjones S."/>
            <person name="Liao H.L."/>
            <person name="Gajdeczka M.T."/>
            <person name="Anike F."/>
            <person name="Vuek A."/>
            <person name="Anishchenko I.M."/>
            <person name="Voigt K."/>
            <person name="de Hoog G.S."/>
            <person name="Smith M.E."/>
            <person name="Heitman J."/>
            <person name="Vilgalys R."/>
            <person name="Stajich J.E."/>
        </authorList>
    </citation>
    <scope>NUCLEOTIDE SEQUENCE [LARGE SCALE GENOMIC DNA]</scope>
    <source>
        <strain evidence="8 9">LSU 92-RS-03</strain>
    </source>
</reference>
<dbReference type="Gene3D" id="1.10.1520.10">
    <property type="entry name" value="Ribonuclease III domain"/>
    <property type="match status" value="2"/>
</dbReference>
<dbReference type="GO" id="GO:0004525">
    <property type="term" value="F:ribonuclease III activity"/>
    <property type="evidence" value="ECO:0007669"/>
    <property type="project" value="InterPro"/>
</dbReference>
<evidence type="ECO:0000256" key="3">
    <source>
        <dbReference type="ARBA" id="ARBA00022723"/>
    </source>
</evidence>
<evidence type="ECO:0000256" key="1">
    <source>
        <dbReference type="ARBA" id="ARBA00001936"/>
    </source>
</evidence>
<evidence type="ECO:0000259" key="7">
    <source>
        <dbReference type="PROSITE" id="PS50142"/>
    </source>
</evidence>
<dbReference type="GO" id="GO:0005634">
    <property type="term" value="C:nucleus"/>
    <property type="evidence" value="ECO:0007669"/>
    <property type="project" value="TreeGrafter"/>
</dbReference>
<keyword evidence="4" id="KW-0378">Hydrolase</keyword>
<accession>A0A367IIS9</accession>
<feature type="non-terminal residue" evidence="8">
    <location>
        <position position="329"/>
    </location>
</feature>
<keyword evidence="5" id="KW-0460">Magnesium</keyword>
<evidence type="ECO:0000313" key="8">
    <source>
        <dbReference type="EMBL" id="RCH77585.1"/>
    </source>
</evidence>
<organism evidence="8 9">
    <name type="scientific">Rhizopus stolonifer</name>
    <name type="common">Rhizopus nigricans</name>
    <dbReference type="NCBI Taxonomy" id="4846"/>
    <lineage>
        <taxon>Eukaryota</taxon>
        <taxon>Fungi</taxon>
        <taxon>Fungi incertae sedis</taxon>
        <taxon>Mucoromycota</taxon>
        <taxon>Mucoromycotina</taxon>
        <taxon>Mucoromycetes</taxon>
        <taxon>Mucorales</taxon>
        <taxon>Mucorineae</taxon>
        <taxon>Rhizopodaceae</taxon>
        <taxon>Rhizopus</taxon>
    </lineage>
</organism>
<evidence type="ECO:0000256" key="5">
    <source>
        <dbReference type="ARBA" id="ARBA00022842"/>
    </source>
</evidence>
<keyword evidence="9" id="KW-1185">Reference proteome</keyword>
<dbReference type="CDD" id="cd00593">
    <property type="entry name" value="RIBOc"/>
    <property type="match status" value="1"/>
</dbReference>
<evidence type="ECO:0000313" key="9">
    <source>
        <dbReference type="Proteomes" id="UP000253551"/>
    </source>
</evidence>
<feature type="non-terminal residue" evidence="8">
    <location>
        <position position="1"/>
    </location>
</feature>
<dbReference type="SMART" id="SM00535">
    <property type="entry name" value="RIBOc"/>
    <property type="match status" value="1"/>
</dbReference>
<feature type="domain" description="RNase III" evidence="7">
    <location>
        <begin position="112"/>
        <end position="260"/>
    </location>
</feature>
<dbReference type="AlphaFoldDB" id="A0A367IIS9"/>
<sequence>KRLKFYRYITSQAFNRRYWRPPHFTSPVDNAETIEGLKYHRLSDKTLADIVEASLGAAYISTGLEGGLHTAIQLQIPFDEIKTWDDFKPAFEKTRKSLPARAQISELRKLDLPELYKITGRKFEQPLLIVEALTHASLPNSTTPCYQRLEFLGDAILDFLVIRYLYAKYPDADPGIITDLKDSCVNNHILGIVCSEVGLYKHIIHYSGRLVRAIEQFVGEVEEVKERGEAVGEYWVDFNTPKVLSDVVESMLGATFVDAGFRLEPVENLFAKWFLPILDNHVTPELIRIHPLRKFLTDLQRFGCDGFMLRNHCTGETGPESQKCVIFLH</sequence>
<name>A0A367IIS9_RHIST</name>
<gene>
    <name evidence="8" type="ORF">CU098_000927</name>
</gene>
<dbReference type="GO" id="GO:0005737">
    <property type="term" value="C:cytoplasm"/>
    <property type="evidence" value="ECO:0007669"/>
    <property type="project" value="TreeGrafter"/>
</dbReference>
<comment type="cofactor">
    <cofactor evidence="1">
        <name>Mn(2+)</name>
        <dbReference type="ChEBI" id="CHEBI:29035"/>
    </cofactor>
</comment>
<keyword evidence="3" id="KW-0479">Metal-binding</keyword>
<dbReference type="InterPro" id="IPR000999">
    <property type="entry name" value="RNase_III_dom"/>
</dbReference>
<dbReference type="STRING" id="4846.A0A367IIS9"/>
<proteinExistence type="predicted"/>
<comment type="caution">
    <text evidence="8">The sequence shown here is derived from an EMBL/GenBank/DDBJ whole genome shotgun (WGS) entry which is preliminary data.</text>
</comment>
<evidence type="ECO:0000256" key="2">
    <source>
        <dbReference type="ARBA" id="ARBA00001946"/>
    </source>
</evidence>
<evidence type="ECO:0000256" key="4">
    <source>
        <dbReference type="ARBA" id="ARBA00022801"/>
    </source>
</evidence>
<dbReference type="Proteomes" id="UP000253551">
    <property type="component" value="Unassembled WGS sequence"/>
</dbReference>
<dbReference type="InterPro" id="IPR036389">
    <property type="entry name" value="RNase_III_sf"/>
</dbReference>
<keyword evidence="6" id="KW-0694">RNA-binding</keyword>
<dbReference type="Pfam" id="PF00636">
    <property type="entry name" value="Ribonuclease_3"/>
    <property type="match status" value="1"/>
</dbReference>
<dbReference type="OrthoDB" id="416741at2759"/>
<dbReference type="PROSITE" id="PS00517">
    <property type="entry name" value="RNASE_3_1"/>
    <property type="match status" value="1"/>
</dbReference>
<dbReference type="PROSITE" id="PS50142">
    <property type="entry name" value="RNASE_3_2"/>
    <property type="match status" value="1"/>
</dbReference>
<dbReference type="GO" id="GO:0046872">
    <property type="term" value="F:metal ion binding"/>
    <property type="evidence" value="ECO:0007669"/>
    <property type="project" value="UniProtKB-KW"/>
</dbReference>
<comment type="cofactor">
    <cofactor evidence="2">
        <name>Mg(2+)</name>
        <dbReference type="ChEBI" id="CHEBI:18420"/>
    </cofactor>
</comment>
<dbReference type="PANTHER" id="PTHR14950:SF37">
    <property type="entry name" value="ENDORIBONUCLEASE DICER"/>
    <property type="match status" value="1"/>
</dbReference>
<dbReference type="GO" id="GO:0003723">
    <property type="term" value="F:RNA binding"/>
    <property type="evidence" value="ECO:0007669"/>
    <property type="project" value="UniProtKB-KW"/>
</dbReference>
<protein>
    <recommendedName>
        <fullName evidence="7">RNase III domain-containing protein</fullName>
    </recommendedName>
</protein>
<dbReference type="FunFam" id="1.10.1520.10:FF:000004">
    <property type="entry name" value="Endoribonuclease dicer-like 1"/>
    <property type="match status" value="1"/>
</dbReference>